<evidence type="ECO:0000313" key="4">
    <source>
        <dbReference type="Proteomes" id="UP001313282"/>
    </source>
</evidence>
<dbReference type="InterPro" id="IPR046797">
    <property type="entry name" value="PDDEXK_12"/>
</dbReference>
<dbReference type="AlphaFoldDB" id="A0AAN8MJB8"/>
<feature type="compositionally biased region" description="Low complexity" evidence="1">
    <location>
        <begin position="144"/>
        <end position="154"/>
    </location>
</feature>
<feature type="domain" description="PD-(D/E)XK nuclease-like" evidence="2">
    <location>
        <begin position="247"/>
        <end position="487"/>
    </location>
</feature>
<comment type="caution">
    <text evidence="3">The sequence shown here is derived from an EMBL/GenBank/DDBJ whole genome shotgun (WGS) entry which is preliminary data.</text>
</comment>
<proteinExistence type="predicted"/>
<accession>A0AAN8MJB8</accession>
<name>A0AAN8MJB8_9PEZI</name>
<organism evidence="3 4">
    <name type="scientific">Orbilia javanica</name>
    <dbReference type="NCBI Taxonomy" id="47235"/>
    <lineage>
        <taxon>Eukaryota</taxon>
        <taxon>Fungi</taxon>
        <taxon>Dikarya</taxon>
        <taxon>Ascomycota</taxon>
        <taxon>Pezizomycotina</taxon>
        <taxon>Orbiliomycetes</taxon>
        <taxon>Orbiliales</taxon>
        <taxon>Orbiliaceae</taxon>
        <taxon>Orbilia</taxon>
    </lineage>
</organism>
<evidence type="ECO:0000313" key="3">
    <source>
        <dbReference type="EMBL" id="KAK6330882.1"/>
    </source>
</evidence>
<sequence>MMVTTKRKRSLSTSNSTPVNFPLPPTVKAKRFKPLSDEGKATLSLEPTPEVIRWLSSILPPEKRAILRLDELASGLQSTITVDIPEFEKVKKAGKFPFQPKIPKGLYRSLLSEDIKKAEKHLADFEVHQSDDDNDSNPGIRGPSLGKDGASSGSDLDDESSEIDPSVLESEETQTSCGVAESRLQLRHSCPPILFSHHNQAIKGPFPPGVRELLKRTSPDNLAQGCLPSCLKDDLEEEYPDAVLPNWIFSEARSVEDNTKSLLLQVRRIVQMSTDLLILNADEQPWSELVNCILNGVVRKQLFEKPVRKLQVKRMYMHAGEESYFEAAYLDNVLDIEVDFMLEANVSHPQSPLKKLTEKPLSEQIPGDFNLSPLWDPLSQHCPAFAAIKATCQAGDWQEAQMHAGMGAVAILEKARSLGASKKLLPCVPAIVAIGHRWELNLVYEDDRCNYIVGGPWYIGGSNSFLEALKLVLVIEELWKYGGEEWWSIMVENVAVKAYEKYTTKAGKQTSKPDSK</sequence>
<evidence type="ECO:0000259" key="2">
    <source>
        <dbReference type="Pfam" id="PF20516"/>
    </source>
</evidence>
<gene>
    <name evidence="3" type="ORF">TWF718_003080</name>
</gene>
<protein>
    <recommendedName>
        <fullName evidence="2">PD-(D/E)XK nuclease-like domain-containing protein</fullName>
    </recommendedName>
</protein>
<dbReference type="Proteomes" id="UP001313282">
    <property type="component" value="Unassembled WGS sequence"/>
</dbReference>
<dbReference type="EMBL" id="JAVHNR010000011">
    <property type="protein sequence ID" value="KAK6330882.1"/>
    <property type="molecule type" value="Genomic_DNA"/>
</dbReference>
<feature type="compositionally biased region" description="Basic residues" evidence="1">
    <location>
        <begin position="1"/>
        <end position="10"/>
    </location>
</feature>
<feature type="region of interest" description="Disordered" evidence="1">
    <location>
        <begin position="127"/>
        <end position="175"/>
    </location>
</feature>
<keyword evidence="4" id="KW-1185">Reference proteome</keyword>
<evidence type="ECO:0000256" key="1">
    <source>
        <dbReference type="SAM" id="MobiDB-lite"/>
    </source>
</evidence>
<dbReference type="Pfam" id="PF20516">
    <property type="entry name" value="PDDEXK_12"/>
    <property type="match status" value="1"/>
</dbReference>
<feature type="region of interest" description="Disordered" evidence="1">
    <location>
        <begin position="1"/>
        <end position="25"/>
    </location>
</feature>
<reference evidence="3 4" key="1">
    <citation type="submission" date="2019-10" db="EMBL/GenBank/DDBJ databases">
        <authorList>
            <person name="Palmer J.M."/>
        </authorList>
    </citation>
    <scope>NUCLEOTIDE SEQUENCE [LARGE SCALE GENOMIC DNA]</scope>
    <source>
        <strain evidence="3 4">TWF718</strain>
    </source>
</reference>